<feature type="signal peptide" evidence="3">
    <location>
        <begin position="1"/>
        <end position="24"/>
    </location>
</feature>
<feature type="region of interest" description="Disordered" evidence="1">
    <location>
        <begin position="433"/>
        <end position="453"/>
    </location>
</feature>
<evidence type="ECO:0000256" key="3">
    <source>
        <dbReference type="SAM" id="SignalP"/>
    </source>
</evidence>
<feature type="transmembrane region" description="Helical" evidence="2">
    <location>
        <begin position="568"/>
        <end position="587"/>
    </location>
</feature>
<comment type="caution">
    <text evidence="4">The sequence shown here is derived from an EMBL/GenBank/DDBJ whole genome shotgun (WGS) entry which is preliminary data.</text>
</comment>
<feature type="compositionally biased region" description="Polar residues" evidence="1">
    <location>
        <begin position="208"/>
        <end position="225"/>
    </location>
</feature>
<keyword evidence="2" id="KW-0472">Membrane</keyword>
<name>A0AA40CF34_9PEZI</name>
<dbReference type="EMBL" id="JAULSR010000001">
    <property type="protein sequence ID" value="KAK0636441.1"/>
    <property type="molecule type" value="Genomic_DNA"/>
</dbReference>
<organism evidence="4 5">
    <name type="scientific">Bombardia bombarda</name>
    <dbReference type="NCBI Taxonomy" id="252184"/>
    <lineage>
        <taxon>Eukaryota</taxon>
        <taxon>Fungi</taxon>
        <taxon>Dikarya</taxon>
        <taxon>Ascomycota</taxon>
        <taxon>Pezizomycotina</taxon>
        <taxon>Sordariomycetes</taxon>
        <taxon>Sordariomycetidae</taxon>
        <taxon>Sordariales</taxon>
        <taxon>Lasiosphaeriaceae</taxon>
        <taxon>Bombardia</taxon>
    </lineage>
</organism>
<evidence type="ECO:0000256" key="2">
    <source>
        <dbReference type="SAM" id="Phobius"/>
    </source>
</evidence>
<feature type="transmembrane region" description="Helical" evidence="2">
    <location>
        <begin position="313"/>
        <end position="336"/>
    </location>
</feature>
<feature type="transmembrane region" description="Helical" evidence="2">
    <location>
        <begin position="94"/>
        <end position="113"/>
    </location>
</feature>
<protein>
    <submittedName>
        <fullName evidence="4">Uncharacterized protein</fullName>
    </submittedName>
</protein>
<feature type="region of interest" description="Disordered" evidence="1">
    <location>
        <begin position="208"/>
        <end position="228"/>
    </location>
</feature>
<evidence type="ECO:0000256" key="1">
    <source>
        <dbReference type="SAM" id="MobiDB-lite"/>
    </source>
</evidence>
<feature type="transmembrane region" description="Helical" evidence="2">
    <location>
        <begin position="627"/>
        <end position="648"/>
    </location>
</feature>
<feature type="transmembrane region" description="Helical" evidence="2">
    <location>
        <begin position="530"/>
        <end position="548"/>
    </location>
</feature>
<keyword evidence="2" id="KW-0812">Transmembrane</keyword>
<sequence>MRFRSQLFAVALVSILLFPALGSAFRWVGGVNFTACYDNSVKNLAQNCSDTANQVCLFDGNGVLTNPNRIFITYEACERLCGDGYGLWETKDTLLRISLWVIPAVILIAHFHFPPLGPANIACVIAHMLADPIDTLWCLLTRITARRHLLKRAEGNRLLGAGAVATIWAAYDELDFHDPSGQFLEALARLEAPVGSYTETRYYHETNSQFKGPGLSLQSPQTDGTSRYPPDFLRIKEGREGHRFGRSKPLLHTIKAWLSPSTRRIGQPSLRRVPDYFQRWDHDIRQLDQDERPVLYFIEVAAQRLVFNRDESLLTTWISVLGLMSALMGAFVRTWANRLDNQTAHTIATVTLLLIVLPIVKLSGNIGAFTSSTAAINVIQQLRQDLTRHFGFDTGLFPPLKIRTAPDELDTARKGYYSVPATDGIQLIRLTTPTTSNTQVPDPEYNPQPDGLSRSELSEEEKQLLDWPRIAAFSGMNNSYRPQKSSSLVPRHWSLWLLTISVVWTLGFCFTPAMLISYLTPLRGFACRSLAWTTIASCWVASLVLDLAWTRLHHHSYPGKWISKPRNLWRLTCARDLFFAAVIILIVTAQQLGLYNSCFCRSGQLSRVLPGYVNMTPFTDAEFMEGWKMWVGAPSASFLVSVVCIVILERSFSESARLLSRDKKERERMILHLKRLAGMSPEVRRVSWALSEYSGGQRSK</sequence>
<dbReference type="Proteomes" id="UP001174934">
    <property type="component" value="Unassembled WGS sequence"/>
</dbReference>
<keyword evidence="3" id="KW-0732">Signal</keyword>
<feature type="chain" id="PRO_5041433363" evidence="3">
    <location>
        <begin position="25"/>
        <end position="700"/>
    </location>
</feature>
<dbReference type="AlphaFoldDB" id="A0AA40CF34"/>
<accession>A0AA40CF34</accession>
<gene>
    <name evidence="4" type="ORF">B0T17DRAFT_519154</name>
</gene>
<keyword evidence="2" id="KW-1133">Transmembrane helix</keyword>
<keyword evidence="5" id="KW-1185">Reference proteome</keyword>
<proteinExistence type="predicted"/>
<feature type="transmembrane region" description="Helical" evidence="2">
    <location>
        <begin position="342"/>
        <end position="360"/>
    </location>
</feature>
<evidence type="ECO:0000313" key="4">
    <source>
        <dbReference type="EMBL" id="KAK0636441.1"/>
    </source>
</evidence>
<evidence type="ECO:0000313" key="5">
    <source>
        <dbReference type="Proteomes" id="UP001174934"/>
    </source>
</evidence>
<reference evidence="4" key="1">
    <citation type="submission" date="2023-06" db="EMBL/GenBank/DDBJ databases">
        <title>Genome-scale phylogeny and comparative genomics of the fungal order Sordariales.</title>
        <authorList>
            <consortium name="Lawrence Berkeley National Laboratory"/>
            <person name="Hensen N."/>
            <person name="Bonometti L."/>
            <person name="Westerberg I."/>
            <person name="Brannstrom I.O."/>
            <person name="Guillou S."/>
            <person name="Cros-Aarteil S."/>
            <person name="Calhoun S."/>
            <person name="Haridas S."/>
            <person name="Kuo A."/>
            <person name="Mondo S."/>
            <person name="Pangilinan J."/>
            <person name="Riley R."/>
            <person name="LaButti K."/>
            <person name="Andreopoulos B."/>
            <person name="Lipzen A."/>
            <person name="Chen C."/>
            <person name="Yanf M."/>
            <person name="Daum C."/>
            <person name="Ng V."/>
            <person name="Clum A."/>
            <person name="Steindorff A."/>
            <person name="Ohm R."/>
            <person name="Martin F."/>
            <person name="Silar P."/>
            <person name="Natvig D."/>
            <person name="Lalanne C."/>
            <person name="Gautier V."/>
            <person name="Ament-velasquez S.L."/>
            <person name="Kruys A."/>
            <person name="Hutchinson M.I."/>
            <person name="Powell A.J."/>
            <person name="Barry K."/>
            <person name="Miller A.N."/>
            <person name="Grigoriev I.V."/>
            <person name="Debuchy R."/>
            <person name="Gladieux P."/>
            <person name="Thoren M.H."/>
            <person name="Johannesson H."/>
        </authorList>
    </citation>
    <scope>NUCLEOTIDE SEQUENCE</scope>
    <source>
        <strain evidence="4">SMH3391-2</strain>
    </source>
</reference>
<feature type="transmembrane region" description="Helical" evidence="2">
    <location>
        <begin position="493"/>
        <end position="518"/>
    </location>
</feature>